<dbReference type="PANTHER" id="PTHR35174:SF3">
    <property type="entry name" value="BLL7171 PROTEIN"/>
    <property type="match status" value="1"/>
</dbReference>
<feature type="domain" description="YCII-related" evidence="2">
    <location>
        <begin position="23"/>
        <end position="132"/>
    </location>
</feature>
<evidence type="ECO:0000256" key="1">
    <source>
        <dbReference type="ARBA" id="ARBA00007689"/>
    </source>
</evidence>
<evidence type="ECO:0000313" key="3">
    <source>
        <dbReference type="EMBL" id="GAA4493286.1"/>
    </source>
</evidence>
<comment type="caution">
    <text evidence="3">The sequence shown here is derived from an EMBL/GenBank/DDBJ whole genome shotgun (WGS) entry which is preliminary data.</text>
</comment>
<dbReference type="InterPro" id="IPR011008">
    <property type="entry name" value="Dimeric_a/b-barrel"/>
</dbReference>
<gene>
    <name evidence="3" type="ORF">GCM10023191_030480</name>
</gene>
<dbReference type="InterPro" id="IPR005545">
    <property type="entry name" value="YCII"/>
</dbReference>
<comment type="similarity">
    <text evidence="1">Belongs to the YciI family.</text>
</comment>
<dbReference type="Proteomes" id="UP001500503">
    <property type="component" value="Unassembled WGS sequence"/>
</dbReference>
<proteinExistence type="inferred from homology"/>
<keyword evidence="4" id="KW-1185">Reference proteome</keyword>
<sequence length="135" mass="14875">MNGGVRAVLRALPAGDTGRGNEMKYVLLFVETEQFAADLDALSPAERERAYERVDEWFATHADKIRGGAKLRSAETATTVRLDRGEPVIVDGPFVEGKEVVSGYIEIEVADLDEALRMVETWPACPVVEIRPIES</sequence>
<evidence type="ECO:0000259" key="2">
    <source>
        <dbReference type="Pfam" id="PF03795"/>
    </source>
</evidence>
<dbReference type="EMBL" id="BAABHF010000019">
    <property type="protein sequence ID" value="GAA4493286.1"/>
    <property type="molecule type" value="Genomic_DNA"/>
</dbReference>
<dbReference type="Pfam" id="PF03795">
    <property type="entry name" value="YCII"/>
    <property type="match status" value="1"/>
</dbReference>
<dbReference type="PANTHER" id="PTHR35174">
    <property type="entry name" value="BLL7171 PROTEIN-RELATED"/>
    <property type="match status" value="1"/>
</dbReference>
<name>A0ABP8PWT2_9ACTN</name>
<organism evidence="3 4">
    <name type="scientific">Actinoallomurus oryzae</name>
    <dbReference type="NCBI Taxonomy" id="502180"/>
    <lineage>
        <taxon>Bacteria</taxon>
        <taxon>Bacillati</taxon>
        <taxon>Actinomycetota</taxon>
        <taxon>Actinomycetes</taxon>
        <taxon>Streptosporangiales</taxon>
        <taxon>Thermomonosporaceae</taxon>
        <taxon>Actinoallomurus</taxon>
    </lineage>
</organism>
<dbReference type="SUPFAM" id="SSF54909">
    <property type="entry name" value="Dimeric alpha+beta barrel"/>
    <property type="match status" value="1"/>
</dbReference>
<evidence type="ECO:0000313" key="4">
    <source>
        <dbReference type="Proteomes" id="UP001500503"/>
    </source>
</evidence>
<accession>A0ABP8PWT2</accession>
<protein>
    <recommendedName>
        <fullName evidence="2">YCII-related domain-containing protein</fullName>
    </recommendedName>
</protein>
<reference evidence="4" key="1">
    <citation type="journal article" date="2019" name="Int. J. Syst. Evol. Microbiol.">
        <title>The Global Catalogue of Microorganisms (GCM) 10K type strain sequencing project: providing services to taxonomists for standard genome sequencing and annotation.</title>
        <authorList>
            <consortium name="The Broad Institute Genomics Platform"/>
            <consortium name="The Broad Institute Genome Sequencing Center for Infectious Disease"/>
            <person name="Wu L."/>
            <person name="Ma J."/>
        </authorList>
    </citation>
    <scope>NUCLEOTIDE SEQUENCE [LARGE SCALE GENOMIC DNA]</scope>
    <source>
        <strain evidence="4">JCM 17933</strain>
    </source>
</reference>
<dbReference type="Gene3D" id="3.30.70.1060">
    <property type="entry name" value="Dimeric alpha+beta barrel"/>
    <property type="match status" value="1"/>
</dbReference>